<dbReference type="KEGG" id="cld:CLSPO_c01730"/>
<evidence type="ECO:0000313" key="1">
    <source>
        <dbReference type="EMBL" id="AKC60910.1"/>
    </source>
</evidence>
<dbReference type="Proteomes" id="UP000033052">
    <property type="component" value="Chromosome"/>
</dbReference>
<evidence type="ECO:0000313" key="2">
    <source>
        <dbReference type="Proteomes" id="UP000033052"/>
    </source>
</evidence>
<gene>
    <name evidence="1" type="ORF">CLSPO_c01730</name>
</gene>
<dbReference type="AlphaFoldDB" id="A0A7U5D1W0"/>
<name>A0A7U5D1W0_CLOSG</name>
<accession>A0A7U5D1W0</accession>
<dbReference type="RefSeq" id="WP_033058101.1">
    <property type="nucleotide sequence ID" value="NZ_CP009225.1"/>
</dbReference>
<proteinExistence type="predicted"/>
<evidence type="ECO:0008006" key="3">
    <source>
        <dbReference type="Google" id="ProtNLM"/>
    </source>
</evidence>
<dbReference type="GeneID" id="92936941"/>
<sequence>MEQISLMELENINGGVNWDAVGCSIAAGGGGYIGAKIGASVGTAGGPVGTVVGGIVGGAVGTIIYTAWD</sequence>
<organism evidence="1 2">
    <name type="scientific">Clostridium sporogenes</name>
    <dbReference type="NCBI Taxonomy" id="1509"/>
    <lineage>
        <taxon>Bacteria</taxon>
        <taxon>Bacillati</taxon>
        <taxon>Bacillota</taxon>
        <taxon>Clostridia</taxon>
        <taxon>Eubacteriales</taxon>
        <taxon>Clostridiaceae</taxon>
        <taxon>Clostridium</taxon>
    </lineage>
</organism>
<reference evidence="1 2" key="1">
    <citation type="journal article" date="2015" name="PLoS ONE">
        <title>A universal mariner transposon system for forward genetic studies in the genus clostridium.</title>
        <authorList>
            <person name="Zhang Y."/>
            <person name="Grosse-Honebrink A."/>
            <person name="Minton N.P."/>
        </authorList>
    </citation>
    <scope>NUCLEOTIDE SEQUENCE [LARGE SCALE GENOMIC DNA]</scope>
    <source>
        <strain evidence="1 2">NCIMB 10696</strain>
    </source>
</reference>
<dbReference type="EMBL" id="CP009225">
    <property type="protein sequence ID" value="AKC60910.1"/>
    <property type="molecule type" value="Genomic_DNA"/>
</dbReference>
<protein>
    <recommendedName>
        <fullName evidence="3">Bacteriocin</fullName>
    </recommendedName>
</protein>